<proteinExistence type="predicted"/>
<dbReference type="RefSeq" id="WP_345208014.1">
    <property type="nucleotide sequence ID" value="NZ_BAABGM010000024.1"/>
</dbReference>
<gene>
    <name evidence="1" type="ORF">GCM10023168_33140</name>
</gene>
<evidence type="ECO:0000313" key="1">
    <source>
        <dbReference type="EMBL" id="GAA4411874.1"/>
    </source>
</evidence>
<sequence>MTVQRNHRNVAHHHPSVHRVRGSWVWECGCGGASRRIPVRERTWREAVIEALLHSDALAP</sequence>
<dbReference type="EMBL" id="BAABGM010000024">
    <property type="protein sequence ID" value="GAA4411874.1"/>
    <property type="molecule type" value="Genomic_DNA"/>
</dbReference>
<name>A0ABP8KNQ7_9MICO</name>
<comment type="caution">
    <text evidence="1">The sequence shown here is derived from an EMBL/GenBank/DDBJ whole genome shotgun (WGS) entry which is preliminary data.</text>
</comment>
<reference evidence="2" key="1">
    <citation type="journal article" date="2019" name="Int. J. Syst. Evol. Microbiol.">
        <title>The Global Catalogue of Microorganisms (GCM) 10K type strain sequencing project: providing services to taxonomists for standard genome sequencing and annotation.</title>
        <authorList>
            <consortium name="The Broad Institute Genomics Platform"/>
            <consortium name="The Broad Institute Genome Sequencing Center for Infectious Disease"/>
            <person name="Wu L."/>
            <person name="Ma J."/>
        </authorList>
    </citation>
    <scope>NUCLEOTIDE SEQUENCE [LARGE SCALE GENOMIC DNA]</scope>
    <source>
        <strain evidence="2">JCM 17809</strain>
    </source>
</reference>
<accession>A0ABP8KNQ7</accession>
<keyword evidence="2" id="KW-1185">Reference proteome</keyword>
<organism evidence="1 2">
    <name type="scientific">Fodinibacter luteus</name>
    <dbReference type="NCBI Taxonomy" id="552064"/>
    <lineage>
        <taxon>Bacteria</taxon>
        <taxon>Bacillati</taxon>
        <taxon>Actinomycetota</taxon>
        <taxon>Actinomycetes</taxon>
        <taxon>Micrococcales</taxon>
        <taxon>Intrasporangiaceae</taxon>
        <taxon>Fodinibacter (ex Wang et al. 2009)</taxon>
    </lineage>
</organism>
<evidence type="ECO:0000313" key="2">
    <source>
        <dbReference type="Proteomes" id="UP001500945"/>
    </source>
</evidence>
<dbReference type="Proteomes" id="UP001500945">
    <property type="component" value="Unassembled WGS sequence"/>
</dbReference>
<protein>
    <submittedName>
        <fullName evidence="1">Uncharacterized protein</fullName>
    </submittedName>
</protein>